<evidence type="ECO:0000256" key="1">
    <source>
        <dbReference type="ARBA" id="ARBA00012920"/>
    </source>
</evidence>
<dbReference type="InterPro" id="IPR027475">
    <property type="entry name" value="Asparaginase/glutaminase_AS2"/>
</dbReference>
<dbReference type="PIRSF" id="PIRSF500176">
    <property type="entry name" value="L_ASNase"/>
    <property type="match status" value="1"/>
</dbReference>
<evidence type="ECO:0000256" key="2">
    <source>
        <dbReference type="ARBA" id="ARBA00022737"/>
    </source>
</evidence>
<dbReference type="InterPro" id="IPR036152">
    <property type="entry name" value="Asp/glu_Ase-like_sf"/>
</dbReference>
<dbReference type="Gene3D" id="3.40.50.1170">
    <property type="entry name" value="L-asparaginase, N-terminal domain"/>
    <property type="match status" value="1"/>
</dbReference>
<dbReference type="FunFam" id="3.40.50.40:FF:000001">
    <property type="entry name" value="L-asparaginase 1"/>
    <property type="match status" value="1"/>
</dbReference>
<comment type="similarity">
    <text evidence="5">In the N-terminal section; belongs to the asparaginase 1 family.</text>
</comment>
<dbReference type="InterPro" id="IPR006033">
    <property type="entry name" value="AsnA_fam"/>
</dbReference>
<feature type="domain" description="L-asparaginase N-terminal" evidence="9">
    <location>
        <begin position="41"/>
        <end position="281"/>
    </location>
</feature>
<reference evidence="11 12" key="2">
    <citation type="submission" date="2016-08" db="EMBL/GenBank/DDBJ databases">
        <title>Pervasive Adenine N6-methylation of Active Genes in Fungi.</title>
        <authorList>
            <consortium name="DOE Joint Genome Institute"/>
            <person name="Mondo S.J."/>
            <person name="Dannebaum R.O."/>
            <person name="Kuo R.C."/>
            <person name="Labutti K."/>
            <person name="Haridas S."/>
            <person name="Kuo A."/>
            <person name="Salamov A."/>
            <person name="Ahrendt S.R."/>
            <person name="Lipzen A."/>
            <person name="Sullivan W."/>
            <person name="Andreopoulos W.B."/>
            <person name="Clum A."/>
            <person name="Lindquist E."/>
            <person name="Daum C."/>
            <person name="Ramamoorthy G.K."/>
            <person name="Gryganskyi A."/>
            <person name="Culley D."/>
            <person name="Magnuson J.K."/>
            <person name="James T.Y."/>
            <person name="O'Malley M.A."/>
            <person name="Stajich J.E."/>
            <person name="Spatafora J.W."/>
            <person name="Visel A."/>
            <person name="Grigoriev I.V."/>
        </authorList>
    </citation>
    <scope>NUCLEOTIDE SEQUENCE [LARGE SCALE GENOMIC DNA]</scope>
    <source>
        <strain evidence="11 12">S4</strain>
    </source>
</reference>
<dbReference type="Pfam" id="PF17763">
    <property type="entry name" value="Asparaginase_C"/>
    <property type="match status" value="1"/>
</dbReference>
<evidence type="ECO:0000256" key="8">
    <source>
        <dbReference type="PROSITE-ProRule" id="PRU10100"/>
    </source>
</evidence>
<evidence type="ECO:0000259" key="9">
    <source>
        <dbReference type="Pfam" id="PF00710"/>
    </source>
</evidence>
<feature type="domain" description="Asparaginase/glutaminase C-terminal" evidence="10">
    <location>
        <begin position="300"/>
        <end position="414"/>
    </location>
</feature>
<evidence type="ECO:0000256" key="7">
    <source>
        <dbReference type="PROSITE-ProRule" id="PRU10099"/>
    </source>
</evidence>
<dbReference type="PROSITE" id="PS00144">
    <property type="entry name" value="ASN_GLN_ASE_1"/>
    <property type="match status" value="1"/>
</dbReference>
<dbReference type="InterPro" id="IPR040919">
    <property type="entry name" value="Asparaginase_C"/>
</dbReference>
<accession>A0A1Y1XA33</accession>
<dbReference type="Pfam" id="PF12796">
    <property type="entry name" value="Ank_2"/>
    <property type="match status" value="1"/>
</dbReference>
<dbReference type="InterPro" id="IPR041725">
    <property type="entry name" value="L-asparaginase_I"/>
</dbReference>
<keyword evidence="3" id="KW-0378">Hydrolase</keyword>
<feature type="active site" evidence="8">
    <location>
        <position position="179"/>
    </location>
</feature>
<dbReference type="PANTHER" id="PTHR11707:SF28">
    <property type="entry name" value="60 KDA LYSOPHOSPHOLIPASE"/>
    <property type="match status" value="1"/>
</dbReference>
<reference evidence="11 12" key="1">
    <citation type="submission" date="2016-08" db="EMBL/GenBank/DDBJ databases">
        <title>A Parts List for Fungal Cellulosomes Revealed by Comparative Genomics.</title>
        <authorList>
            <consortium name="DOE Joint Genome Institute"/>
            <person name="Haitjema C.H."/>
            <person name="Gilmore S.P."/>
            <person name="Henske J.K."/>
            <person name="Solomon K.V."/>
            <person name="De Groot R."/>
            <person name="Kuo A."/>
            <person name="Mondo S.J."/>
            <person name="Salamov A.A."/>
            <person name="Labutti K."/>
            <person name="Zhao Z."/>
            <person name="Chiniquy J."/>
            <person name="Barry K."/>
            <person name="Brewer H.M."/>
            <person name="Purvine S.O."/>
            <person name="Wright A.T."/>
            <person name="Boxma B."/>
            <person name="Van Alen T."/>
            <person name="Hackstein J.H."/>
            <person name="Baker S.E."/>
            <person name="Grigoriev I.V."/>
            <person name="O'Malley M.A."/>
        </authorList>
    </citation>
    <scope>NUCLEOTIDE SEQUENCE [LARGE SCALE GENOMIC DNA]</scope>
    <source>
        <strain evidence="11 12">S4</strain>
    </source>
</reference>
<dbReference type="OrthoDB" id="542841at2759"/>
<dbReference type="EC" id="3.5.1.1" evidence="1"/>
<dbReference type="NCBIfam" id="TIGR00519">
    <property type="entry name" value="asnASE_I"/>
    <property type="match status" value="1"/>
</dbReference>
<dbReference type="PRINTS" id="PR00139">
    <property type="entry name" value="ASNGLNASE"/>
</dbReference>
<dbReference type="CDD" id="cd08963">
    <property type="entry name" value="L-asparaginase_I"/>
    <property type="match status" value="1"/>
</dbReference>
<proteinExistence type="inferred from homology"/>
<dbReference type="SFLD" id="SFLDS00057">
    <property type="entry name" value="Glutaminase/Asparaginase"/>
    <property type="match status" value="1"/>
</dbReference>
<dbReference type="InterPro" id="IPR037152">
    <property type="entry name" value="L-asparaginase_N_sf"/>
</dbReference>
<dbReference type="InterPro" id="IPR006034">
    <property type="entry name" value="Asparaginase/glutaminase-like"/>
</dbReference>
<gene>
    <name evidence="11" type="ORF">BCR32DRAFT_231850</name>
</gene>
<dbReference type="GO" id="GO:0004067">
    <property type="term" value="F:asparaginase activity"/>
    <property type="evidence" value="ECO:0007669"/>
    <property type="project" value="UniProtKB-UniRule"/>
</dbReference>
<evidence type="ECO:0000256" key="4">
    <source>
        <dbReference type="ARBA" id="ARBA00023043"/>
    </source>
</evidence>
<comment type="caution">
    <text evidence="11">The sequence shown here is derived from an EMBL/GenBank/DDBJ whole genome shotgun (WGS) entry which is preliminary data.</text>
</comment>
<dbReference type="InterPro" id="IPR002110">
    <property type="entry name" value="Ankyrin_rpt"/>
</dbReference>
<dbReference type="GO" id="GO:0006528">
    <property type="term" value="P:asparagine metabolic process"/>
    <property type="evidence" value="ECO:0007669"/>
    <property type="project" value="UniProtKB-ARBA"/>
</dbReference>
<dbReference type="PROSITE" id="PS00917">
    <property type="entry name" value="ASN_GLN_ASE_2"/>
    <property type="match status" value="1"/>
</dbReference>
<dbReference type="FunFam" id="3.40.50.1170:FF:000003">
    <property type="entry name" value="60 kDa lysophospholipase"/>
    <property type="match status" value="1"/>
</dbReference>
<dbReference type="PROSITE" id="PS51732">
    <property type="entry name" value="ASN_GLN_ASE_3"/>
    <property type="match status" value="1"/>
</dbReference>
<evidence type="ECO:0000313" key="11">
    <source>
        <dbReference type="EMBL" id="ORX82603.1"/>
    </source>
</evidence>
<dbReference type="PROSITE" id="PS50297">
    <property type="entry name" value="ANK_REP_REGION"/>
    <property type="match status" value="1"/>
</dbReference>
<dbReference type="EMBL" id="MCFG01000091">
    <property type="protein sequence ID" value="ORX82603.1"/>
    <property type="molecule type" value="Genomic_DNA"/>
</dbReference>
<dbReference type="SUPFAM" id="SSF53774">
    <property type="entry name" value="Glutaminase/Asparaginase"/>
    <property type="match status" value="1"/>
</dbReference>
<dbReference type="InterPro" id="IPR020827">
    <property type="entry name" value="Asparaginase/glutaminase_AS1"/>
</dbReference>
<dbReference type="PIRSF" id="PIRSF001220">
    <property type="entry name" value="L-ASNase_gatD"/>
    <property type="match status" value="1"/>
</dbReference>
<feature type="active site" evidence="7">
    <location>
        <position position="50"/>
    </location>
</feature>
<sequence>MNPYNNILLNQHEEKSFYNSATVHEQVTVESTEMLPMNISKVLILYTGGTIGMKMTKDHVYEPVPNYFTDLLLSMRQFHDPNNKFDDTITANVVIKDDELSSIPESEITVINNIKTKKKKFKALVTPVSLYGKRTIYTIYEYEELIDSANLLLKDWVKIATDIEINYYLFDAFIILHGTDTMAFSASALSFMLENLGKTVILTGSQVPLSEVRNDAIDNLLGALTIASHYIIPEVTLFFNQKLFRGNRTKKVDATNFNAFDSPNMKPLVKLGININVSWKDVLRPTEIAKFHVHKNLNQNVALLRLFPGISYLTVKSFLSSSVEGIILESYGAGNAPDKRKDILQAFKEATEKGIIIVNCTQCTKGSVSDIYATGKVLTDAGLISGKDMTTECALAKLSYLLGKNISIDAVKQLIKTNLRGELSDTPKITRFSKFKNPDNSYIVKIINLIKNDGNNLITNNNNKLERMNTSSIDVNNIKDNFPNSIFKVPVTSDEGNNYIQENVNNKIHKILLPSLYHIAASTGDIVALHELLDGWPALINDADYNGQTALHLAAIQNHLKTSEYLIKMGCIVHTRDNYNHSPLWYAVTNQ</sequence>
<feature type="repeat" description="ANK" evidence="6">
    <location>
        <begin position="546"/>
        <end position="578"/>
    </location>
</feature>
<evidence type="ECO:0000256" key="5">
    <source>
        <dbReference type="ARBA" id="ARBA00061199"/>
    </source>
</evidence>
<feature type="non-terminal residue" evidence="11">
    <location>
        <position position="591"/>
    </location>
</feature>
<dbReference type="AlphaFoldDB" id="A0A1Y1XA33"/>
<organism evidence="11 12">
    <name type="scientific">Anaeromyces robustus</name>
    <dbReference type="NCBI Taxonomy" id="1754192"/>
    <lineage>
        <taxon>Eukaryota</taxon>
        <taxon>Fungi</taxon>
        <taxon>Fungi incertae sedis</taxon>
        <taxon>Chytridiomycota</taxon>
        <taxon>Chytridiomycota incertae sedis</taxon>
        <taxon>Neocallimastigomycetes</taxon>
        <taxon>Neocallimastigales</taxon>
        <taxon>Neocallimastigaceae</taxon>
        <taxon>Anaeromyces</taxon>
    </lineage>
</organism>
<dbReference type="Gene3D" id="3.40.50.40">
    <property type="match status" value="1"/>
</dbReference>
<dbReference type="PANTHER" id="PTHR11707">
    <property type="entry name" value="L-ASPARAGINASE"/>
    <property type="match status" value="1"/>
</dbReference>
<keyword evidence="2" id="KW-0677">Repeat</keyword>
<keyword evidence="12" id="KW-1185">Reference proteome</keyword>
<evidence type="ECO:0000256" key="3">
    <source>
        <dbReference type="ARBA" id="ARBA00022801"/>
    </source>
</evidence>
<dbReference type="SMART" id="SM00870">
    <property type="entry name" value="Asparaginase"/>
    <property type="match status" value="1"/>
</dbReference>
<evidence type="ECO:0000259" key="10">
    <source>
        <dbReference type="Pfam" id="PF17763"/>
    </source>
</evidence>
<keyword evidence="4 6" id="KW-0040">ANK repeat</keyword>
<dbReference type="InterPro" id="IPR036770">
    <property type="entry name" value="Ankyrin_rpt-contain_sf"/>
</dbReference>
<name>A0A1Y1XA33_9FUNG</name>
<dbReference type="Pfam" id="PF00710">
    <property type="entry name" value="Asparaginase"/>
    <property type="match status" value="1"/>
</dbReference>
<evidence type="ECO:0000256" key="6">
    <source>
        <dbReference type="PROSITE-ProRule" id="PRU00023"/>
    </source>
</evidence>
<dbReference type="InterPro" id="IPR027473">
    <property type="entry name" value="L-asparaginase_C"/>
</dbReference>
<dbReference type="Gene3D" id="1.25.40.20">
    <property type="entry name" value="Ankyrin repeat-containing domain"/>
    <property type="match status" value="1"/>
</dbReference>
<dbReference type="Proteomes" id="UP000193944">
    <property type="component" value="Unassembled WGS sequence"/>
</dbReference>
<dbReference type="PROSITE" id="PS50088">
    <property type="entry name" value="ANK_REPEAT"/>
    <property type="match status" value="1"/>
</dbReference>
<evidence type="ECO:0000313" key="12">
    <source>
        <dbReference type="Proteomes" id="UP000193944"/>
    </source>
</evidence>
<protein>
    <recommendedName>
        <fullName evidence="1">asparaginase</fullName>
        <ecNumber evidence="1">3.5.1.1</ecNumber>
    </recommendedName>
</protein>
<dbReference type="InterPro" id="IPR027474">
    <property type="entry name" value="L-asparaginase_N"/>
</dbReference>
<dbReference type="SUPFAM" id="SSF48403">
    <property type="entry name" value="Ankyrin repeat"/>
    <property type="match status" value="1"/>
</dbReference>
<dbReference type="STRING" id="1754192.A0A1Y1XA33"/>